<protein>
    <recommendedName>
        <fullName evidence="5">fructokinase</fullName>
        <ecNumber evidence="5">2.7.1.4</ecNumber>
    </recommendedName>
</protein>
<dbReference type="AlphaFoldDB" id="A0A7G9SDD1"/>
<comment type="catalytic activity">
    <reaction evidence="6">
        <text>D-fructose + ATP = D-fructose 6-phosphate + ADP + H(+)</text>
        <dbReference type="Rhea" id="RHEA:16125"/>
        <dbReference type="ChEBI" id="CHEBI:15378"/>
        <dbReference type="ChEBI" id="CHEBI:30616"/>
        <dbReference type="ChEBI" id="CHEBI:37721"/>
        <dbReference type="ChEBI" id="CHEBI:61527"/>
        <dbReference type="ChEBI" id="CHEBI:456216"/>
        <dbReference type="EC" id="2.7.1.4"/>
    </reaction>
</comment>
<keyword evidence="8" id="KW-1185">Reference proteome</keyword>
<dbReference type="InterPro" id="IPR051804">
    <property type="entry name" value="Carb_Metab_Reg_Kinase/Isom"/>
</dbReference>
<evidence type="ECO:0000256" key="4">
    <source>
        <dbReference type="ARBA" id="ARBA00022842"/>
    </source>
</evidence>
<dbReference type="PANTHER" id="PTHR42742">
    <property type="entry name" value="TRANSCRIPTIONAL REPRESSOR MPRA"/>
    <property type="match status" value="1"/>
</dbReference>
<dbReference type="PROSITE" id="PS01125">
    <property type="entry name" value="ROK"/>
    <property type="match status" value="1"/>
</dbReference>
<evidence type="ECO:0000256" key="1">
    <source>
        <dbReference type="ARBA" id="ARBA00001946"/>
    </source>
</evidence>
<dbReference type="Gene3D" id="3.30.420.40">
    <property type="match status" value="2"/>
</dbReference>
<dbReference type="GO" id="GO:0046872">
    <property type="term" value="F:metal ion binding"/>
    <property type="evidence" value="ECO:0007669"/>
    <property type="project" value="UniProtKB-KW"/>
</dbReference>
<keyword evidence="3" id="KW-0862">Zinc</keyword>
<comment type="cofactor">
    <cofactor evidence="1">
        <name>Mg(2+)</name>
        <dbReference type="ChEBI" id="CHEBI:18420"/>
    </cofactor>
</comment>
<evidence type="ECO:0000256" key="2">
    <source>
        <dbReference type="ARBA" id="ARBA00022723"/>
    </source>
</evidence>
<proteinExistence type="predicted"/>
<dbReference type="RefSeq" id="WP_187542841.1">
    <property type="nucleotide sequence ID" value="NZ_CP060717.1"/>
</dbReference>
<evidence type="ECO:0000256" key="3">
    <source>
        <dbReference type="ARBA" id="ARBA00022833"/>
    </source>
</evidence>
<dbReference type="SUPFAM" id="SSF53067">
    <property type="entry name" value="Actin-like ATPase domain"/>
    <property type="match status" value="1"/>
</dbReference>
<evidence type="ECO:0000256" key="6">
    <source>
        <dbReference type="ARBA" id="ARBA00048451"/>
    </source>
</evidence>
<gene>
    <name evidence="7" type="ORF">H9L12_04790</name>
</gene>
<dbReference type="Pfam" id="PF00480">
    <property type="entry name" value="ROK"/>
    <property type="match status" value="1"/>
</dbReference>
<dbReference type="InterPro" id="IPR049874">
    <property type="entry name" value="ROK_cs"/>
</dbReference>
<dbReference type="KEGG" id="srhi:H9L12_04790"/>
<dbReference type="Proteomes" id="UP000515955">
    <property type="component" value="Chromosome"/>
</dbReference>
<reference evidence="7 8" key="1">
    <citation type="submission" date="2020-08" db="EMBL/GenBank/DDBJ databases">
        <title>Genome sequence of Sphingomonas rhizophila KACC 19189T.</title>
        <authorList>
            <person name="Hyun D.-W."/>
            <person name="Bae J.-W."/>
        </authorList>
    </citation>
    <scope>NUCLEOTIDE SEQUENCE [LARGE SCALE GENOMIC DNA]</scope>
    <source>
        <strain evidence="7 8">KACC 19189</strain>
    </source>
</reference>
<dbReference type="EMBL" id="CP060717">
    <property type="protein sequence ID" value="QNN65856.1"/>
    <property type="molecule type" value="Genomic_DNA"/>
</dbReference>
<sequence length="295" mass="30137">MRVGGIELGGTKSIAVLADGRDISAKTSIPTGDDPHHTIGALVDWLETEAAGSELGAIGIASFGPVAVNPSAADFGFIRTTTKPGWSGAPVRGPFAERFRCPVAIDTDVNAAALAEQRWGAAQGLGTIAYITIGTGLGVGVVVDGHTLHGHLHPEAGHLLLRRAPGDDFEGACVFHGDCVEGLISGPALAKRFAQLPSEVPAEDARWNSPASDFAQLLATLICAVSPQRILLGGGVGLGRPQLLDRAIDLIPGLIAGYLPDLTIDVLRKMIVPAGLGADAGPLGAIAVALRALDG</sequence>
<dbReference type="GO" id="GO:0008865">
    <property type="term" value="F:fructokinase activity"/>
    <property type="evidence" value="ECO:0007669"/>
    <property type="project" value="UniProtKB-EC"/>
</dbReference>
<organism evidence="7 8">
    <name type="scientific">Sphingomonas rhizophila</name>
    <dbReference type="NCBI Taxonomy" id="2071607"/>
    <lineage>
        <taxon>Bacteria</taxon>
        <taxon>Pseudomonadati</taxon>
        <taxon>Pseudomonadota</taxon>
        <taxon>Alphaproteobacteria</taxon>
        <taxon>Sphingomonadales</taxon>
        <taxon>Sphingomonadaceae</taxon>
        <taxon>Sphingomonas</taxon>
    </lineage>
</organism>
<accession>A0A7G9SDD1</accession>
<name>A0A7G9SDD1_9SPHN</name>
<keyword evidence="2" id="KW-0479">Metal-binding</keyword>
<dbReference type="EC" id="2.7.1.4" evidence="5"/>
<keyword evidence="4" id="KW-0460">Magnesium</keyword>
<evidence type="ECO:0000313" key="8">
    <source>
        <dbReference type="Proteomes" id="UP000515955"/>
    </source>
</evidence>
<dbReference type="CDD" id="cd24067">
    <property type="entry name" value="ASKHA_NBD_ROK_BsFRK-like"/>
    <property type="match status" value="1"/>
</dbReference>
<evidence type="ECO:0000313" key="7">
    <source>
        <dbReference type="EMBL" id="QNN65856.1"/>
    </source>
</evidence>
<evidence type="ECO:0000256" key="5">
    <source>
        <dbReference type="ARBA" id="ARBA00038887"/>
    </source>
</evidence>
<dbReference type="PANTHER" id="PTHR42742:SF3">
    <property type="entry name" value="FRUCTOKINASE"/>
    <property type="match status" value="1"/>
</dbReference>
<dbReference type="InterPro" id="IPR043129">
    <property type="entry name" value="ATPase_NBD"/>
</dbReference>
<dbReference type="InterPro" id="IPR000600">
    <property type="entry name" value="ROK"/>
</dbReference>